<organism evidence="10 11">
    <name type="scientific">Parathielavia appendiculata</name>
    <dbReference type="NCBI Taxonomy" id="2587402"/>
    <lineage>
        <taxon>Eukaryota</taxon>
        <taxon>Fungi</taxon>
        <taxon>Dikarya</taxon>
        <taxon>Ascomycota</taxon>
        <taxon>Pezizomycotina</taxon>
        <taxon>Sordariomycetes</taxon>
        <taxon>Sordariomycetidae</taxon>
        <taxon>Sordariales</taxon>
        <taxon>Chaetomiaceae</taxon>
        <taxon>Parathielavia</taxon>
    </lineage>
</organism>
<keyword evidence="9" id="KW-0472">Membrane</keyword>
<evidence type="ECO:0000256" key="7">
    <source>
        <dbReference type="PIRSR" id="PIRSR602401-1"/>
    </source>
</evidence>
<name>A0AAN6UAR2_9PEZI</name>
<protein>
    <submittedName>
        <fullName evidence="10">Cytochrome P450</fullName>
    </submittedName>
</protein>
<gene>
    <name evidence="10" type="ORF">N657DRAFT_81111</name>
</gene>
<dbReference type="RefSeq" id="XP_062653299.1">
    <property type="nucleotide sequence ID" value="XM_062797549.1"/>
</dbReference>
<keyword evidence="4 8" id="KW-0560">Oxidoreductase</keyword>
<dbReference type="InterPro" id="IPR001128">
    <property type="entry name" value="Cyt_P450"/>
</dbReference>
<dbReference type="InterPro" id="IPR002401">
    <property type="entry name" value="Cyt_P450_E_grp-I"/>
</dbReference>
<dbReference type="PRINTS" id="PR00385">
    <property type="entry name" value="P450"/>
</dbReference>
<comment type="cofactor">
    <cofactor evidence="1 7">
        <name>heme</name>
        <dbReference type="ChEBI" id="CHEBI:30413"/>
    </cofactor>
</comment>
<evidence type="ECO:0000256" key="2">
    <source>
        <dbReference type="ARBA" id="ARBA00010617"/>
    </source>
</evidence>
<keyword evidence="11" id="KW-1185">Reference proteome</keyword>
<dbReference type="InterPro" id="IPR017972">
    <property type="entry name" value="Cyt_P450_CS"/>
</dbReference>
<keyword evidence="3 7" id="KW-0479">Metal-binding</keyword>
<evidence type="ECO:0000256" key="6">
    <source>
        <dbReference type="ARBA" id="ARBA00023033"/>
    </source>
</evidence>
<keyword evidence="7 8" id="KW-0349">Heme</keyword>
<dbReference type="GO" id="GO:0004497">
    <property type="term" value="F:monooxygenase activity"/>
    <property type="evidence" value="ECO:0007669"/>
    <property type="project" value="UniProtKB-KW"/>
</dbReference>
<evidence type="ECO:0000313" key="10">
    <source>
        <dbReference type="EMBL" id="KAK4129528.1"/>
    </source>
</evidence>
<dbReference type="PANTHER" id="PTHR24287">
    <property type="entry name" value="P450, PUTATIVE (EUROFUNG)-RELATED"/>
    <property type="match status" value="1"/>
</dbReference>
<comment type="caution">
    <text evidence="10">The sequence shown here is derived from an EMBL/GenBank/DDBJ whole genome shotgun (WGS) entry which is preliminary data.</text>
</comment>
<evidence type="ECO:0000256" key="8">
    <source>
        <dbReference type="RuleBase" id="RU000461"/>
    </source>
</evidence>
<dbReference type="PRINTS" id="PR00463">
    <property type="entry name" value="EP450I"/>
</dbReference>
<dbReference type="GeneID" id="87834328"/>
<reference evidence="10" key="1">
    <citation type="journal article" date="2023" name="Mol. Phylogenet. Evol.">
        <title>Genome-scale phylogeny and comparative genomics of the fungal order Sordariales.</title>
        <authorList>
            <person name="Hensen N."/>
            <person name="Bonometti L."/>
            <person name="Westerberg I."/>
            <person name="Brannstrom I.O."/>
            <person name="Guillou S."/>
            <person name="Cros-Aarteil S."/>
            <person name="Calhoun S."/>
            <person name="Haridas S."/>
            <person name="Kuo A."/>
            <person name="Mondo S."/>
            <person name="Pangilinan J."/>
            <person name="Riley R."/>
            <person name="LaButti K."/>
            <person name="Andreopoulos B."/>
            <person name="Lipzen A."/>
            <person name="Chen C."/>
            <person name="Yan M."/>
            <person name="Daum C."/>
            <person name="Ng V."/>
            <person name="Clum A."/>
            <person name="Steindorff A."/>
            <person name="Ohm R.A."/>
            <person name="Martin F."/>
            <person name="Silar P."/>
            <person name="Natvig D.O."/>
            <person name="Lalanne C."/>
            <person name="Gautier V."/>
            <person name="Ament-Velasquez S.L."/>
            <person name="Kruys A."/>
            <person name="Hutchinson M.I."/>
            <person name="Powell A.J."/>
            <person name="Barry K."/>
            <person name="Miller A.N."/>
            <person name="Grigoriev I.V."/>
            <person name="Debuchy R."/>
            <person name="Gladieux P."/>
            <person name="Hiltunen Thoren M."/>
            <person name="Johannesson H."/>
        </authorList>
    </citation>
    <scope>NUCLEOTIDE SEQUENCE</scope>
    <source>
        <strain evidence="10">CBS 731.68</strain>
    </source>
</reference>
<evidence type="ECO:0000256" key="3">
    <source>
        <dbReference type="ARBA" id="ARBA00022723"/>
    </source>
</evidence>
<dbReference type="AlphaFoldDB" id="A0AAN6UAR2"/>
<dbReference type="SUPFAM" id="SSF48264">
    <property type="entry name" value="Cytochrome P450"/>
    <property type="match status" value="1"/>
</dbReference>
<dbReference type="Pfam" id="PF00067">
    <property type="entry name" value="p450"/>
    <property type="match status" value="1"/>
</dbReference>
<evidence type="ECO:0000256" key="1">
    <source>
        <dbReference type="ARBA" id="ARBA00001971"/>
    </source>
</evidence>
<reference evidence="10" key="2">
    <citation type="submission" date="2023-05" db="EMBL/GenBank/DDBJ databases">
        <authorList>
            <consortium name="Lawrence Berkeley National Laboratory"/>
            <person name="Steindorff A."/>
            <person name="Hensen N."/>
            <person name="Bonometti L."/>
            <person name="Westerberg I."/>
            <person name="Brannstrom I.O."/>
            <person name="Guillou S."/>
            <person name="Cros-Aarteil S."/>
            <person name="Calhoun S."/>
            <person name="Haridas S."/>
            <person name="Kuo A."/>
            <person name="Mondo S."/>
            <person name="Pangilinan J."/>
            <person name="Riley R."/>
            <person name="Labutti K."/>
            <person name="Andreopoulos B."/>
            <person name="Lipzen A."/>
            <person name="Chen C."/>
            <person name="Yanf M."/>
            <person name="Daum C."/>
            <person name="Ng V."/>
            <person name="Clum A."/>
            <person name="Ohm R."/>
            <person name="Martin F."/>
            <person name="Silar P."/>
            <person name="Natvig D."/>
            <person name="Lalanne C."/>
            <person name="Gautier V."/>
            <person name="Ament-Velasquez S.L."/>
            <person name="Kruys A."/>
            <person name="Hutchinson M.I."/>
            <person name="Powell A.J."/>
            <person name="Barry K."/>
            <person name="Miller A.N."/>
            <person name="Grigoriev I.V."/>
            <person name="Debuchy R."/>
            <person name="Gladieux P."/>
            <person name="Thoren M.H."/>
            <person name="Johannesson H."/>
        </authorList>
    </citation>
    <scope>NUCLEOTIDE SEQUENCE</scope>
    <source>
        <strain evidence="10">CBS 731.68</strain>
    </source>
</reference>
<evidence type="ECO:0000313" key="11">
    <source>
        <dbReference type="Proteomes" id="UP001302602"/>
    </source>
</evidence>
<dbReference type="PANTHER" id="PTHR24287:SF5">
    <property type="entry name" value="P450, PUTATIVE (EUROFUNG)-RELATED"/>
    <property type="match status" value="1"/>
</dbReference>
<accession>A0AAN6UAR2</accession>
<evidence type="ECO:0000256" key="5">
    <source>
        <dbReference type="ARBA" id="ARBA00023004"/>
    </source>
</evidence>
<dbReference type="GO" id="GO:0020037">
    <property type="term" value="F:heme binding"/>
    <property type="evidence" value="ECO:0007669"/>
    <property type="project" value="InterPro"/>
</dbReference>
<keyword evidence="5 7" id="KW-0408">Iron</keyword>
<dbReference type="InterPro" id="IPR036396">
    <property type="entry name" value="Cyt_P450_sf"/>
</dbReference>
<sequence length="539" mass="60363">MSFTVSISDYVSVKSAVAILPGLLIGYAIIAVVVRTALDEIRLARMPGARAARVPSVMPPFGFDYLYVTIRATMKHTNLELWRNMFAQLGSHTAECHIVGSRIIFTADPENIKALLATQFGDYGKGVPFHEDWKAFLGDSIFTTDGQLWQSSRQLIRPQFIKDRVSDLHVFESHMQTLFRAIANGGALDGENQPVDVEAGNGKPVDISDLFFRFTLDSATDFLLGHDVKSLSNPRQEFADAFAEVQRVQSLISRTQSMSLLVPRSSFNKGMKIINDFIDLFIERALRLSPDELASKSKSDADYTFLHALAAYTRNRQTLRDQLIAVLLAGRDTTACTLSWTVYELARHPEVLAKLRAEILAVVGSTRPPTYDDLKSMKYLQNVMNETLRLYPVVPFNVRLALTDTTLPRGGGRDGAQPVKLLKDTPVAYSTLVMQRREDLYPPPSATFAPVNVFSPERWAAWQPKPWQYIPFNGGPRICIGRQFALTEMAYVLTRLFQQYERVDSYMGEIDGGNPKLRAEIVLQPGDGVKVGFWLAKKT</sequence>
<evidence type="ECO:0000256" key="4">
    <source>
        <dbReference type="ARBA" id="ARBA00023002"/>
    </source>
</evidence>
<feature type="transmembrane region" description="Helical" evidence="9">
    <location>
        <begin position="16"/>
        <end position="38"/>
    </location>
</feature>
<dbReference type="Gene3D" id="1.10.630.10">
    <property type="entry name" value="Cytochrome P450"/>
    <property type="match status" value="1"/>
</dbReference>
<evidence type="ECO:0000256" key="9">
    <source>
        <dbReference type="SAM" id="Phobius"/>
    </source>
</evidence>
<dbReference type="GO" id="GO:0005506">
    <property type="term" value="F:iron ion binding"/>
    <property type="evidence" value="ECO:0007669"/>
    <property type="project" value="InterPro"/>
</dbReference>
<keyword evidence="9" id="KW-1133">Transmembrane helix</keyword>
<keyword evidence="6 8" id="KW-0503">Monooxygenase</keyword>
<dbReference type="GO" id="GO:0016705">
    <property type="term" value="F:oxidoreductase activity, acting on paired donors, with incorporation or reduction of molecular oxygen"/>
    <property type="evidence" value="ECO:0007669"/>
    <property type="project" value="InterPro"/>
</dbReference>
<dbReference type="PROSITE" id="PS00086">
    <property type="entry name" value="CYTOCHROME_P450"/>
    <property type="match status" value="1"/>
</dbReference>
<dbReference type="InterPro" id="IPR047146">
    <property type="entry name" value="Cyt_P450_E_CYP52_fungi"/>
</dbReference>
<comment type="similarity">
    <text evidence="2 8">Belongs to the cytochrome P450 family.</text>
</comment>
<proteinExistence type="inferred from homology"/>
<dbReference type="Proteomes" id="UP001302602">
    <property type="component" value="Unassembled WGS sequence"/>
</dbReference>
<dbReference type="CDD" id="cd11063">
    <property type="entry name" value="CYP52"/>
    <property type="match status" value="1"/>
</dbReference>
<dbReference type="EMBL" id="MU853223">
    <property type="protein sequence ID" value="KAK4129528.1"/>
    <property type="molecule type" value="Genomic_DNA"/>
</dbReference>
<keyword evidence="9" id="KW-0812">Transmembrane</keyword>
<feature type="binding site" description="axial binding residue" evidence="7">
    <location>
        <position position="479"/>
    </location>
    <ligand>
        <name>heme</name>
        <dbReference type="ChEBI" id="CHEBI:30413"/>
    </ligand>
    <ligandPart>
        <name>Fe</name>
        <dbReference type="ChEBI" id="CHEBI:18248"/>
    </ligandPart>
</feature>